<feature type="transmembrane region" description="Helical" evidence="1">
    <location>
        <begin position="260"/>
        <end position="284"/>
    </location>
</feature>
<keyword evidence="1" id="KW-1133">Transmembrane helix</keyword>
<dbReference type="SUPFAM" id="SSF52218">
    <property type="entry name" value="Flavoproteins"/>
    <property type="match status" value="1"/>
</dbReference>
<keyword evidence="3" id="KW-1185">Reference proteome</keyword>
<sequence>MPDAASAPPTVTVYSYSQTGQLDEVLGALTAPLAKAGVEVDTVTVRPVTPYPFPWPVRRFFGIFGEAVDPAARVPYTLDPPTAPPGDLVVLGYQVWYLAPSIPVRSLLDSGHLAGRDVLGVVACRNMWYSAALEFRRLVEAAGGRLVGTVAAIDTAPAGVTFVTTLRWLLAGRRGPFWRFPAAGVNERELTRVRDLGEELAAVLTTPAAAPLAHRVGDLLHRRDAAPVEVPIAAGDLLAGAAFGWWGRRIRQRRTAGGRALLTGAFVGTLAGAILLGLPVLVAAHAVNRGALSRAVHRRLAPALAAAGPTVSAGPR</sequence>
<evidence type="ECO:0000256" key="1">
    <source>
        <dbReference type="SAM" id="Phobius"/>
    </source>
</evidence>
<accession>A0ABW1HUJ0</accession>
<organism evidence="2 3">
    <name type="scientific">Micromonospora harpali</name>
    <dbReference type="NCBI Taxonomy" id="1490225"/>
    <lineage>
        <taxon>Bacteria</taxon>
        <taxon>Bacillati</taxon>
        <taxon>Actinomycetota</taxon>
        <taxon>Actinomycetes</taxon>
        <taxon>Micromonosporales</taxon>
        <taxon>Micromonosporaceae</taxon>
        <taxon>Micromonospora</taxon>
    </lineage>
</organism>
<protein>
    <recommendedName>
        <fullName evidence="4">Dialkylrecorsinol condensing enzyme</fullName>
    </recommendedName>
</protein>
<dbReference type="Gene3D" id="3.40.50.360">
    <property type="match status" value="1"/>
</dbReference>
<dbReference type="EMBL" id="JBHSQQ010000153">
    <property type="protein sequence ID" value="MFC5944036.1"/>
    <property type="molecule type" value="Genomic_DNA"/>
</dbReference>
<dbReference type="InterPro" id="IPR029039">
    <property type="entry name" value="Flavoprotein-like_sf"/>
</dbReference>
<evidence type="ECO:0008006" key="4">
    <source>
        <dbReference type="Google" id="ProtNLM"/>
    </source>
</evidence>
<evidence type="ECO:0000313" key="2">
    <source>
        <dbReference type="EMBL" id="MFC5944036.1"/>
    </source>
</evidence>
<feature type="transmembrane region" description="Helical" evidence="1">
    <location>
        <begin position="230"/>
        <end position="248"/>
    </location>
</feature>
<keyword evidence="1" id="KW-0812">Transmembrane</keyword>
<dbReference type="RefSeq" id="WP_353898402.1">
    <property type="nucleotide sequence ID" value="NZ_CP158970.1"/>
</dbReference>
<reference evidence="3" key="1">
    <citation type="journal article" date="2019" name="Int. J. Syst. Evol. Microbiol.">
        <title>The Global Catalogue of Microorganisms (GCM) 10K type strain sequencing project: providing services to taxonomists for standard genome sequencing and annotation.</title>
        <authorList>
            <consortium name="The Broad Institute Genomics Platform"/>
            <consortium name="The Broad Institute Genome Sequencing Center for Infectious Disease"/>
            <person name="Wu L."/>
            <person name="Ma J."/>
        </authorList>
    </citation>
    <scope>NUCLEOTIDE SEQUENCE [LARGE SCALE GENOMIC DNA]</scope>
    <source>
        <strain evidence="3">CGMCC 4.7173</strain>
    </source>
</reference>
<dbReference type="Proteomes" id="UP001596207">
    <property type="component" value="Unassembled WGS sequence"/>
</dbReference>
<comment type="caution">
    <text evidence="2">The sequence shown here is derived from an EMBL/GenBank/DDBJ whole genome shotgun (WGS) entry which is preliminary data.</text>
</comment>
<proteinExistence type="predicted"/>
<name>A0ABW1HUJ0_9ACTN</name>
<gene>
    <name evidence="2" type="ORF">ACFPZ4_21475</name>
</gene>
<evidence type="ECO:0000313" key="3">
    <source>
        <dbReference type="Proteomes" id="UP001596207"/>
    </source>
</evidence>
<keyword evidence="1" id="KW-0472">Membrane</keyword>